<dbReference type="AlphaFoldDB" id="A0A5B8NLS4"/>
<proteinExistence type="predicted"/>
<sequence length="98" mass="11618">MASNNFSFSIKDAQSFLQELRKCQENLRQEKSQLQNQWSNLKSSWEDKQRNDFEDIFEKILSTYNDAEQANEKHIKFVEEMIEKQEKISSQVGNLPSL</sequence>
<organism evidence="2 3">
    <name type="scientific">Euhalothece natronophila Z-M001</name>
    <dbReference type="NCBI Taxonomy" id="522448"/>
    <lineage>
        <taxon>Bacteria</taxon>
        <taxon>Bacillati</taxon>
        <taxon>Cyanobacteriota</taxon>
        <taxon>Cyanophyceae</taxon>
        <taxon>Oscillatoriophycideae</taxon>
        <taxon>Chroococcales</taxon>
        <taxon>Halothecacae</taxon>
        <taxon>Halothece cluster</taxon>
        <taxon>Euhalothece</taxon>
    </lineage>
</organism>
<protein>
    <recommendedName>
        <fullName evidence="4">WXG100 family type VII secretion target</fullName>
    </recommendedName>
</protein>
<accession>A0A5B8NLS4</accession>
<dbReference type="EMBL" id="CP042326">
    <property type="protein sequence ID" value="QDZ39887.1"/>
    <property type="molecule type" value="Genomic_DNA"/>
</dbReference>
<keyword evidence="3" id="KW-1185">Reference proteome</keyword>
<dbReference type="RefSeq" id="WP_146295483.1">
    <property type="nucleotide sequence ID" value="NZ_CP042326.1"/>
</dbReference>
<dbReference type="OrthoDB" id="470208at2"/>
<keyword evidence="1" id="KW-0175">Coiled coil</keyword>
<feature type="coiled-coil region" evidence="1">
    <location>
        <begin position="10"/>
        <end position="44"/>
    </location>
</feature>
<dbReference type="InterPro" id="IPR029013">
    <property type="entry name" value="HP0062-like_sf"/>
</dbReference>
<reference evidence="2" key="1">
    <citation type="submission" date="2019-08" db="EMBL/GenBank/DDBJ databases">
        <title>Carotenoids and Carotenoid Binding Proteins in the Halophilic Cyanobacterium Euhalothece sp. ZM00.</title>
        <authorList>
            <person name="Cho S.M."/>
            <person name="Song J.Y."/>
            <person name="Park Y.-I."/>
        </authorList>
    </citation>
    <scope>NUCLEOTIDE SEQUENCE [LARGE SCALE GENOMIC DNA]</scope>
    <source>
        <strain evidence="2">Z-M001</strain>
    </source>
</reference>
<dbReference type="Gene3D" id="1.10.287.850">
    <property type="entry name" value="HP0062-like domain"/>
    <property type="match status" value="1"/>
</dbReference>
<evidence type="ECO:0000313" key="3">
    <source>
        <dbReference type="Proteomes" id="UP000318453"/>
    </source>
</evidence>
<dbReference type="SUPFAM" id="SSF158414">
    <property type="entry name" value="HP0062-like"/>
    <property type="match status" value="1"/>
</dbReference>
<evidence type="ECO:0000313" key="2">
    <source>
        <dbReference type="EMBL" id="QDZ39887.1"/>
    </source>
</evidence>
<evidence type="ECO:0008006" key="4">
    <source>
        <dbReference type="Google" id="ProtNLM"/>
    </source>
</evidence>
<evidence type="ECO:0000256" key="1">
    <source>
        <dbReference type="SAM" id="Coils"/>
    </source>
</evidence>
<dbReference type="Proteomes" id="UP000318453">
    <property type="component" value="Chromosome"/>
</dbReference>
<name>A0A5B8NLS4_9CHRO</name>
<dbReference type="KEGG" id="enn:FRE64_07990"/>
<gene>
    <name evidence="2" type="ORF">FRE64_07990</name>
</gene>